<evidence type="ECO:0000256" key="2">
    <source>
        <dbReference type="SAM" id="SignalP"/>
    </source>
</evidence>
<feature type="compositionally biased region" description="Polar residues" evidence="1">
    <location>
        <begin position="30"/>
        <end position="41"/>
    </location>
</feature>
<keyword evidence="2" id="KW-0732">Signal</keyword>
<dbReference type="AlphaFoldDB" id="A1VTZ2"/>
<sequence>MKMSIPLYGAALLALATLASPAAARERHSTVTGAQGQTVTRDASRVQGDVSSSSTGPNGKTTSRLVDRQPGHTTATLTGPNGQTSTRETTRQP</sequence>
<proteinExistence type="predicted"/>
<dbReference type="EMBL" id="CP000529">
    <property type="protein sequence ID" value="ABM39120.1"/>
    <property type="molecule type" value="Genomic_DNA"/>
</dbReference>
<feature type="compositionally biased region" description="Polar residues" evidence="1">
    <location>
        <begin position="71"/>
        <end position="87"/>
    </location>
</feature>
<accession>A1VTZ2</accession>
<dbReference type="eggNOG" id="ENOG502ZGYX">
    <property type="taxonomic scope" value="Bacteria"/>
</dbReference>
<dbReference type="STRING" id="365044.Pnap_3824"/>
<feature type="signal peptide" evidence="2">
    <location>
        <begin position="1"/>
        <end position="24"/>
    </location>
</feature>
<protein>
    <submittedName>
        <fullName evidence="3">Uncharacterized protein</fullName>
    </submittedName>
</protein>
<dbReference type="HOGENOM" id="CLU_2397118_0_0_4"/>
<evidence type="ECO:0000256" key="1">
    <source>
        <dbReference type="SAM" id="MobiDB-lite"/>
    </source>
</evidence>
<name>A1VTZ2_POLNA</name>
<feature type="chain" id="PRO_5002639867" evidence="2">
    <location>
        <begin position="25"/>
        <end position="93"/>
    </location>
</feature>
<evidence type="ECO:0000313" key="3">
    <source>
        <dbReference type="EMBL" id="ABM39120.1"/>
    </source>
</evidence>
<feature type="compositionally biased region" description="Polar residues" evidence="1">
    <location>
        <begin position="49"/>
        <end position="64"/>
    </location>
</feature>
<keyword evidence="4" id="KW-1185">Reference proteome</keyword>
<feature type="region of interest" description="Disordered" evidence="1">
    <location>
        <begin position="22"/>
        <end position="93"/>
    </location>
</feature>
<dbReference type="KEGG" id="pna:Pnap_3824"/>
<organism evidence="3 4">
    <name type="scientific">Polaromonas naphthalenivorans (strain CJ2)</name>
    <dbReference type="NCBI Taxonomy" id="365044"/>
    <lineage>
        <taxon>Bacteria</taxon>
        <taxon>Pseudomonadati</taxon>
        <taxon>Pseudomonadota</taxon>
        <taxon>Betaproteobacteria</taxon>
        <taxon>Burkholderiales</taxon>
        <taxon>Comamonadaceae</taxon>
        <taxon>Polaromonas</taxon>
    </lineage>
</organism>
<evidence type="ECO:0000313" key="4">
    <source>
        <dbReference type="Proteomes" id="UP000000644"/>
    </source>
</evidence>
<dbReference type="RefSeq" id="WP_011803186.1">
    <property type="nucleotide sequence ID" value="NC_008781.1"/>
</dbReference>
<gene>
    <name evidence="3" type="ordered locus">Pnap_3824</name>
</gene>
<reference evidence="4" key="1">
    <citation type="journal article" date="2009" name="Environ. Microbiol.">
        <title>The genome of Polaromonas naphthalenivorans strain CJ2, isolated from coal tar-contaminated sediment, reveals physiological and metabolic versatility and evolution through extensive horizontal gene transfer.</title>
        <authorList>
            <person name="Yagi J.M."/>
            <person name="Sims D."/>
            <person name="Brettin T."/>
            <person name="Bruce D."/>
            <person name="Madsen E.L."/>
        </authorList>
    </citation>
    <scope>NUCLEOTIDE SEQUENCE [LARGE SCALE GENOMIC DNA]</scope>
    <source>
        <strain evidence="4">CJ2</strain>
    </source>
</reference>
<dbReference type="Proteomes" id="UP000000644">
    <property type="component" value="Chromosome"/>
</dbReference>